<evidence type="ECO:0000313" key="1">
    <source>
        <dbReference type="EMBL" id="KEO90979.1"/>
    </source>
</evidence>
<evidence type="ECO:0000313" key="2">
    <source>
        <dbReference type="Proteomes" id="UP000027647"/>
    </source>
</evidence>
<gene>
    <name evidence="1" type="ORF">EH31_08060</name>
</gene>
<dbReference type="STRING" id="1044.EH31_08060"/>
<dbReference type="OrthoDB" id="7388866at2"/>
<dbReference type="eggNOG" id="ENOG502ZB6P">
    <property type="taxonomic scope" value="Bacteria"/>
</dbReference>
<sequence>MREFDHFLAIDWSGAKGERHKGIALALATKAGEAPVLVEPPKGGFSRTDVFEILRDDLPVNTLVGIDLGISLPFNDCGAFFPGWERSPSHAKKLWAMIDAICDGEPHLGANSFVTHPEARKYFRHGKDDEGEHFHLPDAVSRQGRFREAEIAQWRQKCRPVSNFNLVGAAQVGKSSLTGMRMLHQLRGHLPVWPMDKMPEKRVHTGGSMLVEIYTGLASREAAARSGSRTKLLTYADLNAALEAIECPPVDEVGEIDDHSSDALLTAAWLRKAAKEEERWEPRALTAEIAWTEGWTFGAF</sequence>
<dbReference type="Proteomes" id="UP000027647">
    <property type="component" value="Unassembled WGS sequence"/>
</dbReference>
<dbReference type="AlphaFoldDB" id="A0A074MC05"/>
<name>A0A074MC05_ERYLO</name>
<comment type="caution">
    <text evidence="1">The sequence shown here is derived from an EMBL/GenBank/DDBJ whole genome shotgun (WGS) entry which is preliminary data.</text>
</comment>
<accession>A0A074MC05</accession>
<dbReference type="RefSeq" id="WP_034959438.1">
    <property type="nucleotide sequence ID" value="NZ_JMIW01000002.1"/>
</dbReference>
<keyword evidence="2" id="KW-1185">Reference proteome</keyword>
<reference evidence="1 2" key="1">
    <citation type="submission" date="2014-04" db="EMBL/GenBank/DDBJ databases">
        <title>A comprehensive comparison of genomes of Erythrobacter spp. strains.</title>
        <authorList>
            <person name="Zheng Q."/>
        </authorList>
    </citation>
    <scope>NUCLEOTIDE SEQUENCE [LARGE SCALE GENOMIC DNA]</scope>
    <source>
        <strain evidence="1 2">DSM 6997</strain>
    </source>
</reference>
<evidence type="ECO:0008006" key="3">
    <source>
        <dbReference type="Google" id="ProtNLM"/>
    </source>
</evidence>
<dbReference type="EMBL" id="JMIW01000002">
    <property type="protein sequence ID" value="KEO90979.1"/>
    <property type="molecule type" value="Genomic_DNA"/>
</dbReference>
<protein>
    <recommendedName>
        <fullName evidence="3">DUF429 domain-containing protein</fullName>
    </recommendedName>
</protein>
<organism evidence="1 2">
    <name type="scientific">Erythrobacter longus</name>
    <dbReference type="NCBI Taxonomy" id="1044"/>
    <lineage>
        <taxon>Bacteria</taxon>
        <taxon>Pseudomonadati</taxon>
        <taxon>Pseudomonadota</taxon>
        <taxon>Alphaproteobacteria</taxon>
        <taxon>Sphingomonadales</taxon>
        <taxon>Erythrobacteraceae</taxon>
        <taxon>Erythrobacter/Porphyrobacter group</taxon>
        <taxon>Erythrobacter</taxon>
    </lineage>
</organism>
<proteinExistence type="predicted"/>